<evidence type="ECO:0000313" key="1">
    <source>
        <dbReference type="EMBL" id="CAG1999169.1"/>
    </source>
</evidence>
<proteinExistence type="predicted"/>
<dbReference type="EMBL" id="CAJPIJ010000163">
    <property type="protein sequence ID" value="CAG1999169.1"/>
    <property type="molecule type" value="Genomic_DNA"/>
</dbReference>
<organism evidence="2">
    <name type="scientific">Gibberella zeae</name>
    <name type="common">Wheat head blight fungus</name>
    <name type="synonym">Fusarium graminearum</name>
    <dbReference type="NCBI Taxonomy" id="5518"/>
    <lineage>
        <taxon>Eukaryota</taxon>
        <taxon>Fungi</taxon>
        <taxon>Dikarya</taxon>
        <taxon>Ascomycota</taxon>
        <taxon>Pezizomycotina</taxon>
        <taxon>Sordariomycetes</taxon>
        <taxon>Hypocreomycetidae</taxon>
        <taxon>Hypocreales</taxon>
        <taxon>Nectriaceae</taxon>
        <taxon>Fusarium</taxon>
    </lineage>
</organism>
<reference evidence="2" key="1">
    <citation type="submission" date="2019-04" db="EMBL/GenBank/DDBJ databases">
        <authorList>
            <person name="Melise S."/>
            <person name="Noan J."/>
            <person name="Okalmin O."/>
        </authorList>
    </citation>
    <scope>NUCLEOTIDE SEQUENCE</scope>
    <source>
        <strain evidence="2">FN9</strain>
    </source>
</reference>
<dbReference type="EMBL" id="CAAKMV010000135">
    <property type="protein sequence ID" value="VIO58738.1"/>
    <property type="molecule type" value="Genomic_DNA"/>
</dbReference>
<sequence length="185" mass="20879">MSSQLLAARFRFYPKPLSQTGTSSLANLSFFQPNTRWITISTVAFNLLRSFILTYMPRGSLLALSITEAIHIGHLSFRTIYEETSTTSIQIYLIRHIVVKSGWASPAHWEALVHETTISALSHDWLSWNCTPVGRSVVKSPNALRMPADCWNSRNTKSHYIGALVVPWQISSTKWLTIICPVNMT</sequence>
<dbReference type="Proteomes" id="UP000746612">
    <property type="component" value="Unassembled WGS sequence"/>
</dbReference>
<protein>
    <submittedName>
        <fullName evidence="2">Uncharacterized protein</fullName>
    </submittedName>
</protein>
<dbReference type="AlphaFoldDB" id="A0A4E9E9D3"/>
<gene>
    <name evidence="2" type="ORF">FUG_LOCUS318411</name>
    <name evidence="1" type="ORF">MDCFG202_LOCUS449367</name>
</gene>
<name>A0A4E9E9D3_GIBZA</name>
<reference evidence="1" key="2">
    <citation type="submission" date="2021-03" db="EMBL/GenBank/DDBJ databases">
        <authorList>
            <person name="Alouane T."/>
            <person name="Langin T."/>
            <person name="Bonhomme L."/>
        </authorList>
    </citation>
    <scope>NUCLEOTIDE SEQUENCE</scope>
    <source>
        <strain evidence="1">MDC_Fg202</strain>
    </source>
</reference>
<accession>A0A4E9E9D3</accession>
<evidence type="ECO:0000313" key="2">
    <source>
        <dbReference type="EMBL" id="VIO58738.1"/>
    </source>
</evidence>